<sequence length="581" mass="60572">MGPGLRVVRGHGAARTRDGHRRRPRGRACVESGREHLLVGQCAGGRAAVPGDGGPRADRCHGGFGTSNLSVGASRAGRSAVLILSDSLHSEGRQPRSDVSEQVIAIVLAAGAGTRMKSRRAKVLHEIAGRPMLGHALDAVRGAGVDRVVTVVGHDREQVEAAVAELEPSATIAVQTQQLGTGDAVRVALDALDVSAETYLVTYADVPLLTAETLRSLVDEHRAASRAVTILTSEPQDPTGYGRILRDEAGSVIAIREHKDATEAERATREVNSGILVVDGPFLDRAVRALSTENAQGELYLTDIVGQAVAEGLPVGAHVLEDVWQTEGVNDRRQLVRLGRELNARIVDRWLAEGVTIVDPETTWIDTAVTIGRDTTLLPGTQLLGATTVGEGVTIGPDTTLRNIEVGDDATVERTHGSDSTIGAGATIGPFAYLRPGAVIDDGAKVGTFVEIKNSHIGPGAKVPHLSYIGDAEVGEGTNLGAGAITANYDGIRKHRTTIGAQVKTGCHNVFVAPVELGDGAHTGAGAVVREDVPPGALAVPAAGQRTIEGWVASRRPGTPSAVAADQNTQETSGGDEQEPQ</sequence>
<evidence type="ECO:0000256" key="19">
    <source>
        <dbReference type="SAM" id="MobiDB-lite"/>
    </source>
</evidence>
<comment type="catalytic activity">
    <reaction evidence="15 18">
        <text>alpha-D-glucosamine 1-phosphate + acetyl-CoA = N-acetyl-alpha-D-glucosamine 1-phosphate + CoA + H(+)</text>
        <dbReference type="Rhea" id="RHEA:13725"/>
        <dbReference type="ChEBI" id="CHEBI:15378"/>
        <dbReference type="ChEBI" id="CHEBI:57287"/>
        <dbReference type="ChEBI" id="CHEBI:57288"/>
        <dbReference type="ChEBI" id="CHEBI:57776"/>
        <dbReference type="ChEBI" id="CHEBI:58516"/>
        <dbReference type="EC" id="2.3.1.157"/>
    </reaction>
</comment>
<feature type="binding site" evidence="18">
    <location>
        <begin position="488"/>
        <end position="489"/>
    </location>
    <ligand>
        <name>acetyl-CoA</name>
        <dbReference type="ChEBI" id="CHEBI:57288"/>
    </ligand>
</feature>
<dbReference type="CDD" id="cd03353">
    <property type="entry name" value="LbH_GlmU_C"/>
    <property type="match status" value="1"/>
</dbReference>
<evidence type="ECO:0000313" key="21">
    <source>
        <dbReference type="EMBL" id="QNL94976.1"/>
    </source>
</evidence>
<feature type="region of interest" description="Disordered" evidence="19">
    <location>
        <begin position="1"/>
        <end position="26"/>
    </location>
</feature>
<dbReference type="InterPro" id="IPR005882">
    <property type="entry name" value="Bifunctional_GlmU"/>
</dbReference>
<feature type="binding site" evidence="18">
    <location>
        <position position="453"/>
    </location>
    <ligand>
        <name>UDP-N-acetyl-alpha-D-glucosamine</name>
        <dbReference type="ChEBI" id="CHEBI:57705"/>
    </ligand>
</feature>
<reference evidence="21 22" key="1">
    <citation type="submission" date="2020-08" db="EMBL/GenBank/DDBJ databases">
        <title>Novel species in genus Aeromicrobium.</title>
        <authorList>
            <person name="Zhang G."/>
        </authorList>
    </citation>
    <scope>NUCLEOTIDE SEQUENCE [LARGE SCALE GENOMIC DNA]</scope>
    <source>
        <strain evidence="22">zg-629</strain>
    </source>
</reference>
<feature type="binding site" evidence="18">
    <location>
        <position position="205"/>
    </location>
    <ligand>
        <name>Mg(2+)</name>
        <dbReference type="ChEBI" id="CHEBI:18420"/>
    </ligand>
</feature>
<keyword evidence="13 18" id="KW-0012">Acyltransferase</keyword>
<evidence type="ECO:0000256" key="9">
    <source>
        <dbReference type="ARBA" id="ARBA00022842"/>
    </source>
</evidence>
<dbReference type="Proteomes" id="UP000515871">
    <property type="component" value="Chromosome"/>
</dbReference>
<comment type="caution">
    <text evidence="18">Lacks conserved residue(s) required for the propagation of feature annotation.</text>
</comment>
<proteinExistence type="inferred from homology"/>
<dbReference type="InterPro" id="IPR025877">
    <property type="entry name" value="MobA-like_NTP_Trfase"/>
</dbReference>
<evidence type="ECO:0000256" key="1">
    <source>
        <dbReference type="ARBA" id="ARBA00004496"/>
    </source>
</evidence>
<evidence type="ECO:0000256" key="6">
    <source>
        <dbReference type="ARBA" id="ARBA00022695"/>
    </source>
</evidence>
<keyword evidence="10 18" id="KW-0133">Cell shape</keyword>
<dbReference type="InterPro" id="IPR011004">
    <property type="entry name" value="Trimer_LpxA-like_sf"/>
</dbReference>
<evidence type="ECO:0000256" key="5">
    <source>
        <dbReference type="ARBA" id="ARBA00022679"/>
    </source>
</evidence>
<feature type="binding site" evidence="18">
    <location>
        <position position="479"/>
    </location>
    <ligand>
        <name>UDP-N-acetyl-alpha-D-glucosamine</name>
        <dbReference type="ChEBI" id="CHEBI:57705"/>
    </ligand>
</feature>
<evidence type="ECO:0000256" key="16">
    <source>
        <dbReference type="ARBA" id="ARBA00048493"/>
    </source>
</evidence>
<dbReference type="PANTHER" id="PTHR43584:SF3">
    <property type="entry name" value="BIFUNCTIONAL PROTEIN GLMU"/>
    <property type="match status" value="1"/>
</dbReference>
<feature type="binding site" evidence="18">
    <location>
        <position position="122"/>
    </location>
    <ligand>
        <name>UDP-N-acetyl-alpha-D-glucosamine</name>
        <dbReference type="ChEBI" id="CHEBI:57705"/>
    </ligand>
</feature>
<feature type="binding site" evidence="18">
    <location>
        <position position="175"/>
    </location>
    <ligand>
        <name>UDP-N-acetyl-alpha-D-glucosamine</name>
        <dbReference type="ChEBI" id="CHEBI:57705"/>
    </ligand>
</feature>
<dbReference type="SUPFAM" id="SSF51161">
    <property type="entry name" value="Trimeric LpxA-like enzymes"/>
    <property type="match status" value="1"/>
</dbReference>
<evidence type="ECO:0000256" key="18">
    <source>
        <dbReference type="HAMAP-Rule" id="MF_01631"/>
    </source>
</evidence>
<accession>A0ABX6SVB3</accession>
<dbReference type="EMBL" id="CP060587">
    <property type="protein sequence ID" value="QNL94976.1"/>
    <property type="molecule type" value="Genomic_DNA"/>
</dbReference>
<comment type="subunit">
    <text evidence="18">Homotrimer.</text>
</comment>
<comment type="pathway">
    <text evidence="18">Nucleotide-sugar biosynthesis; UDP-N-acetyl-alpha-D-glucosamine biosynthesis; UDP-N-acetyl-alpha-D-glucosamine from N-acetyl-alpha-D-glucosamine 1-phosphate: step 1/1.</text>
</comment>
<feature type="binding site" evidence="18">
    <location>
        <position position="272"/>
    </location>
    <ligand>
        <name>UDP-N-acetyl-alpha-D-glucosamine</name>
        <dbReference type="ChEBI" id="CHEBI:57705"/>
    </ligand>
</feature>
<evidence type="ECO:0000313" key="22">
    <source>
        <dbReference type="Proteomes" id="UP000515871"/>
    </source>
</evidence>
<dbReference type="NCBIfam" id="TIGR01173">
    <property type="entry name" value="glmU"/>
    <property type="match status" value="1"/>
</dbReference>
<evidence type="ECO:0000256" key="14">
    <source>
        <dbReference type="ARBA" id="ARBA00023316"/>
    </source>
</evidence>
<evidence type="ECO:0000256" key="12">
    <source>
        <dbReference type="ARBA" id="ARBA00023268"/>
    </source>
</evidence>
<evidence type="ECO:0000256" key="8">
    <source>
        <dbReference type="ARBA" id="ARBA00022737"/>
    </source>
</evidence>
<dbReference type="InterPro" id="IPR050065">
    <property type="entry name" value="GlmU-like"/>
</dbReference>
<dbReference type="NCBIfam" id="NF010932">
    <property type="entry name" value="PRK14352.1"/>
    <property type="match status" value="1"/>
</dbReference>
<feature type="binding site" evidence="18">
    <location>
        <begin position="180"/>
        <end position="181"/>
    </location>
    <ligand>
        <name>UDP-N-acetyl-alpha-D-glucosamine</name>
        <dbReference type="ChEBI" id="CHEBI:57705"/>
    </ligand>
</feature>
<feature type="region of interest" description="Linker" evidence="18">
    <location>
        <begin position="333"/>
        <end position="353"/>
    </location>
</feature>
<dbReference type="Pfam" id="PF12804">
    <property type="entry name" value="NTP_transf_3"/>
    <property type="match status" value="1"/>
</dbReference>
<evidence type="ECO:0000256" key="15">
    <source>
        <dbReference type="ARBA" id="ARBA00048247"/>
    </source>
</evidence>
<organism evidence="21 22">
    <name type="scientific">Aeromicrobium senzhongii</name>
    <dbReference type="NCBI Taxonomy" id="2663859"/>
    <lineage>
        <taxon>Bacteria</taxon>
        <taxon>Bacillati</taxon>
        <taxon>Actinomycetota</taxon>
        <taxon>Actinomycetes</taxon>
        <taxon>Propionibacteriales</taxon>
        <taxon>Nocardioidaceae</taxon>
        <taxon>Aeromicrobium</taxon>
    </lineage>
</organism>
<evidence type="ECO:0000256" key="2">
    <source>
        <dbReference type="ARBA" id="ARBA00007707"/>
    </source>
</evidence>
<feature type="binding site" evidence="18">
    <location>
        <position position="242"/>
    </location>
    <ligand>
        <name>UDP-N-acetyl-alpha-D-glucosamine</name>
        <dbReference type="ChEBI" id="CHEBI:57705"/>
    </ligand>
</feature>
<comment type="catalytic activity">
    <reaction evidence="16 18">
        <text>N-acetyl-alpha-D-glucosamine 1-phosphate + UTP + H(+) = UDP-N-acetyl-alpha-D-glucosamine + diphosphate</text>
        <dbReference type="Rhea" id="RHEA:13509"/>
        <dbReference type="ChEBI" id="CHEBI:15378"/>
        <dbReference type="ChEBI" id="CHEBI:33019"/>
        <dbReference type="ChEBI" id="CHEBI:46398"/>
        <dbReference type="ChEBI" id="CHEBI:57705"/>
        <dbReference type="ChEBI" id="CHEBI:57776"/>
        <dbReference type="EC" id="2.7.7.23"/>
    </reaction>
</comment>
<comment type="similarity">
    <text evidence="3 18">In the N-terminal section; belongs to the N-acetylglucosamine-1-phosphate uridyltransferase family.</text>
</comment>
<keyword evidence="4 18" id="KW-0963">Cytoplasm</keyword>
<comment type="pathway">
    <text evidence="18">Nucleotide-sugar biosynthesis; UDP-N-acetyl-alpha-D-glucosamine biosynthesis; N-acetyl-alpha-D-glucosamine 1-phosphate from alpha-D-glucosamine 6-phosphate (route II): step 2/2.</text>
</comment>
<comment type="pathway">
    <text evidence="18">Bacterial outer membrane biogenesis; LPS lipid A biosynthesis.</text>
</comment>
<keyword evidence="7 18" id="KW-0479">Metal-binding</keyword>
<feature type="binding site" evidence="18">
    <location>
        <position position="482"/>
    </location>
    <ligand>
        <name>acetyl-CoA</name>
        <dbReference type="ChEBI" id="CHEBI:57288"/>
    </ligand>
</feature>
<keyword evidence="9 18" id="KW-0460">Magnesium</keyword>
<dbReference type="InterPro" id="IPR029044">
    <property type="entry name" value="Nucleotide-diphossugar_trans"/>
</dbReference>
<dbReference type="SUPFAM" id="SSF53448">
    <property type="entry name" value="Nucleotide-diphospho-sugar transferases"/>
    <property type="match status" value="1"/>
</dbReference>
<keyword evidence="22" id="KW-1185">Reference proteome</keyword>
<dbReference type="HAMAP" id="MF_01631">
    <property type="entry name" value="GlmU"/>
    <property type="match status" value="1"/>
</dbReference>
<protein>
    <recommendedName>
        <fullName evidence="18">Bifunctional protein GlmU</fullName>
    </recommendedName>
    <domain>
        <recommendedName>
            <fullName evidence="18">UDP-N-acetylglucosamine pyrophosphorylase</fullName>
            <ecNumber evidence="18">2.7.7.23</ecNumber>
        </recommendedName>
        <alternativeName>
            <fullName evidence="18">N-acetylglucosamine-1-phosphate uridyltransferase</fullName>
        </alternativeName>
    </domain>
    <domain>
        <recommendedName>
            <fullName evidence="18">Glucosamine-1-phosphate N-acetyltransferase</fullName>
            <ecNumber evidence="18">2.3.1.157</ecNumber>
        </recommendedName>
    </domain>
</protein>
<evidence type="ECO:0000256" key="13">
    <source>
        <dbReference type="ARBA" id="ARBA00023315"/>
    </source>
</evidence>
<feature type="binding site" evidence="18">
    <location>
        <position position="468"/>
    </location>
    <ligand>
        <name>UDP-N-acetyl-alpha-D-glucosamine</name>
        <dbReference type="ChEBI" id="CHEBI:57705"/>
    </ligand>
</feature>
<evidence type="ECO:0000256" key="3">
    <source>
        <dbReference type="ARBA" id="ARBA00007947"/>
    </source>
</evidence>
<keyword evidence="14 18" id="KW-0961">Cell wall biogenesis/degradation</keyword>
<evidence type="ECO:0000256" key="11">
    <source>
        <dbReference type="ARBA" id="ARBA00022984"/>
    </source>
</evidence>
<feature type="binding site" evidence="18">
    <location>
        <begin position="108"/>
        <end position="111"/>
    </location>
    <ligand>
        <name>UDP-N-acetyl-alpha-D-glucosamine</name>
        <dbReference type="ChEBI" id="CHEBI:57705"/>
    </ligand>
</feature>
<evidence type="ECO:0000256" key="4">
    <source>
        <dbReference type="ARBA" id="ARBA00022490"/>
    </source>
</evidence>
<name>A0ABX6SVB3_9ACTN</name>
<evidence type="ECO:0000256" key="10">
    <source>
        <dbReference type="ARBA" id="ARBA00022960"/>
    </source>
</evidence>
<dbReference type="EC" id="2.7.7.23" evidence="18"/>
<feature type="compositionally biased region" description="Basic residues" evidence="19">
    <location>
        <begin position="8"/>
        <end position="26"/>
    </location>
</feature>
<evidence type="ECO:0000256" key="7">
    <source>
        <dbReference type="ARBA" id="ARBA00022723"/>
    </source>
</evidence>
<dbReference type="Gene3D" id="3.90.550.10">
    <property type="entry name" value="Spore Coat Polysaccharide Biosynthesis Protein SpsA, Chain A"/>
    <property type="match status" value="1"/>
</dbReference>
<feature type="active site" description="Proton acceptor" evidence="18">
    <location>
        <position position="465"/>
    </location>
</feature>
<keyword evidence="6 18" id="KW-0548">Nucleotidyltransferase</keyword>
<gene>
    <name evidence="18 21" type="primary">glmU</name>
    <name evidence="21" type="ORF">H9L21_03225</name>
</gene>
<feature type="binding site" evidence="18">
    <location>
        <position position="525"/>
    </location>
    <ligand>
        <name>acetyl-CoA</name>
        <dbReference type="ChEBI" id="CHEBI:57288"/>
    </ligand>
</feature>
<comment type="similarity">
    <text evidence="2 18">In the C-terminal section; belongs to the transferase hexapeptide repeat family.</text>
</comment>
<feature type="binding site" evidence="18">
    <location>
        <position position="330"/>
    </location>
    <ligand>
        <name>Mg(2+)</name>
        <dbReference type="ChEBI" id="CHEBI:18420"/>
    </ligand>
</feature>
<dbReference type="PANTHER" id="PTHR43584">
    <property type="entry name" value="NUCLEOTIDYL TRANSFERASE"/>
    <property type="match status" value="1"/>
</dbReference>
<keyword evidence="8 18" id="KW-0677">Repeat</keyword>
<dbReference type="InterPro" id="IPR001451">
    <property type="entry name" value="Hexapep"/>
</dbReference>
<keyword evidence="5 18" id="KW-0808">Transferase</keyword>
<evidence type="ECO:0000259" key="20">
    <source>
        <dbReference type="Pfam" id="PF12804"/>
    </source>
</evidence>
<dbReference type="GO" id="GO:0003977">
    <property type="term" value="F:UDP-N-acetylglucosamine diphosphorylase activity"/>
    <property type="evidence" value="ECO:0007669"/>
    <property type="project" value="UniProtKB-EC"/>
</dbReference>
<feature type="binding site" evidence="18">
    <location>
        <position position="435"/>
    </location>
    <ligand>
        <name>UDP-N-acetyl-alpha-D-glucosamine</name>
        <dbReference type="ChEBI" id="CHEBI:57705"/>
    </ligand>
</feature>
<dbReference type="EC" id="2.3.1.157" evidence="18"/>
<comment type="function">
    <text evidence="17 18">Catalyzes the last two sequential reactions in the de novo biosynthetic pathway for UDP-N-acetylglucosamine (UDP-GlcNAc). The C-terminal domain catalyzes the transfer of acetyl group from acetyl coenzyme A to glucosamine-1-phosphate (GlcN-1-P) to produce N-acetylglucosamine-1-phosphate (GlcNAc-1-P), which is converted into UDP-GlcNAc by the transfer of uridine 5-monophosphate (from uridine 5-triphosphate), a reaction catalyzed by the N-terminal domain.</text>
</comment>
<evidence type="ECO:0000256" key="17">
    <source>
        <dbReference type="ARBA" id="ARBA00049628"/>
    </source>
</evidence>
<keyword evidence="11 18" id="KW-0573">Peptidoglycan synthesis</keyword>
<feature type="region of interest" description="Disordered" evidence="19">
    <location>
        <begin position="552"/>
        <end position="581"/>
    </location>
</feature>
<comment type="subcellular location">
    <subcellularLocation>
        <location evidence="1 18">Cytoplasm</location>
    </subcellularLocation>
</comment>
<dbReference type="Gene3D" id="2.160.10.10">
    <property type="entry name" value="Hexapeptide repeat proteins"/>
    <property type="match status" value="1"/>
</dbReference>
<feature type="binding site" evidence="18">
    <location>
        <position position="257"/>
    </location>
    <ligand>
        <name>UDP-N-acetyl-alpha-D-glucosamine</name>
        <dbReference type="ChEBI" id="CHEBI:57705"/>
    </ligand>
</feature>
<feature type="region of interest" description="Pyrophosphorylase" evidence="18">
    <location>
        <begin position="1"/>
        <end position="332"/>
    </location>
</feature>
<dbReference type="InterPro" id="IPR038009">
    <property type="entry name" value="GlmU_C_LbH"/>
</dbReference>
<dbReference type="CDD" id="cd02540">
    <property type="entry name" value="GT2_GlmU_N_bac"/>
    <property type="match status" value="1"/>
</dbReference>
<feature type="domain" description="MobA-like NTP transferase" evidence="20">
    <location>
        <begin position="105"/>
        <end position="251"/>
    </location>
</feature>
<comment type="cofactor">
    <cofactor evidence="18">
        <name>Mg(2+)</name>
        <dbReference type="ChEBI" id="CHEBI:18420"/>
    </cofactor>
    <text evidence="18">Binds 1 Mg(2+) ion per subunit.</text>
</comment>
<dbReference type="Pfam" id="PF00132">
    <property type="entry name" value="Hexapep"/>
    <property type="match status" value="1"/>
</dbReference>
<feature type="region of interest" description="N-acetyltransferase" evidence="18">
    <location>
        <begin position="354"/>
        <end position="581"/>
    </location>
</feature>
<keyword evidence="12 18" id="KW-0511">Multifunctional enzyme</keyword>
<feature type="binding site" evidence="18">
    <location>
        <position position="330"/>
    </location>
    <ligand>
        <name>UDP-N-acetyl-alpha-D-glucosamine</name>
        <dbReference type="ChEBI" id="CHEBI:57705"/>
    </ligand>
</feature>